<dbReference type="Gene3D" id="3.40.630.30">
    <property type="match status" value="1"/>
</dbReference>
<dbReference type="Pfam" id="PF00583">
    <property type="entry name" value="Acetyltransf_1"/>
    <property type="match status" value="1"/>
</dbReference>
<evidence type="ECO:0000259" key="3">
    <source>
        <dbReference type="PROSITE" id="PS51186"/>
    </source>
</evidence>
<dbReference type="CDD" id="cd04301">
    <property type="entry name" value="NAT_SF"/>
    <property type="match status" value="1"/>
</dbReference>
<dbReference type="Proteomes" id="UP000237968">
    <property type="component" value="Unassembled WGS sequence"/>
</dbReference>
<gene>
    <name evidence="4" type="ORF">ENSA5_11570</name>
</gene>
<sequence>MTFIRLAALADLPDLLELDAACFSRPWAADAWRAELDHGAGLFLAGAPAPTGLACARVIAGRCELRRIGVDPRARGRGVGRDLLRAIMVHARQAGCSGIELEVAAGNVAACSLYRSQGFEVVGRRPAYYRDPPDDALLMDLVFGQESP</sequence>
<dbReference type="RefSeq" id="WP_106390653.1">
    <property type="nucleotide sequence ID" value="NZ_PVNK01000065.1"/>
</dbReference>
<dbReference type="GO" id="GO:0016747">
    <property type="term" value="F:acyltransferase activity, transferring groups other than amino-acyl groups"/>
    <property type="evidence" value="ECO:0007669"/>
    <property type="project" value="InterPro"/>
</dbReference>
<dbReference type="PANTHER" id="PTHR43420">
    <property type="entry name" value="ACETYLTRANSFERASE"/>
    <property type="match status" value="1"/>
</dbReference>
<organism evidence="4 5">
    <name type="scientific">Enhygromyxa salina</name>
    <dbReference type="NCBI Taxonomy" id="215803"/>
    <lineage>
        <taxon>Bacteria</taxon>
        <taxon>Pseudomonadati</taxon>
        <taxon>Myxococcota</taxon>
        <taxon>Polyangia</taxon>
        <taxon>Nannocystales</taxon>
        <taxon>Nannocystaceae</taxon>
        <taxon>Enhygromyxa</taxon>
    </lineage>
</organism>
<dbReference type="AlphaFoldDB" id="A0A2S9YFZ6"/>
<accession>A0A2S9YFZ6</accession>
<dbReference type="InterPro" id="IPR000182">
    <property type="entry name" value="GNAT_dom"/>
</dbReference>
<reference evidence="4 5" key="1">
    <citation type="submission" date="2018-03" db="EMBL/GenBank/DDBJ databases">
        <title>Draft Genome Sequences of the Obligatory Marine Myxobacteria Enhygromyxa salina SWB005.</title>
        <authorList>
            <person name="Poehlein A."/>
            <person name="Moghaddam J.A."/>
            <person name="Harms H."/>
            <person name="Alanjari M."/>
            <person name="Koenig G.M."/>
            <person name="Daniel R."/>
            <person name="Schaeberle T.F."/>
        </authorList>
    </citation>
    <scope>NUCLEOTIDE SEQUENCE [LARGE SCALE GENOMIC DNA]</scope>
    <source>
        <strain evidence="4 5">SWB005</strain>
    </source>
</reference>
<evidence type="ECO:0000256" key="2">
    <source>
        <dbReference type="ARBA" id="ARBA00023315"/>
    </source>
</evidence>
<evidence type="ECO:0000256" key="1">
    <source>
        <dbReference type="ARBA" id="ARBA00022679"/>
    </source>
</evidence>
<dbReference type="InterPro" id="IPR016181">
    <property type="entry name" value="Acyl_CoA_acyltransferase"/>
</dbReference>
<keyword evidence="2" id="KW-0012">Acyltransferase</keyword>
<protein>
    <submittedName>
        <fullName evidence="4">Ribosomal-protein-alanine N-acetyltransferase</fullName>
    </submittedName>
</protein>
<feature type="domain" description="N-acetyltransferase" evidence="3">
    <location>
        <begin position="2"/>
        <end position="144"/>
    </location>
</feature>
<keyword evidence="5" id="KW-1185">Reference proteome</keyword>
<proteinExistence type="predicted"/>
<name>A0A2S9YFZ6_9BACT</name>
<keyword evidence="1 4" id="KW-0808">Transferase</keyword>
<dbReference type="EMBL" id="PVNK01000065">
    <property type="protein sequence ID" value="PRQ04034.1"/>
    <property type="molecule type" value="Genomic_DNA"/>
</dbReference>
<dbReference type="InterPro" id="IPR050680">
    <property type="entry name" value="YpeA/RimI_acetyltransf"/>
</dbReference>
<dbReference type="OrthoDB" id="529907at2"/>
<comment type="caution">
    <text evidence="4">The sequence shown here is derived from an EMBL/GenBank/DDBJ whole genome shotgun (WGS) entry which is preliminary data.</text>
</comment>
<dbReference type="PROSITE" id="PS51186">
    <property type="entry name" value="GNAT"/>
    <property type="match status" value="1"/>
</dbReference>
<evidence type="ECO:0000313" key="4">
    <source>
        <dbReference type="EMBL" id="PRQ04034.1"/>
    </source>
</evidence>
<dbReference type="SUPFAM" id="SSF55729">
    <property type="entry name" value="Acyl-CoA N-acyltransferases (Nat)"/>
    <property type="match status" value="1"/>
</dbReference>
<evidence type="ECO:0000313" key="5">
    <source>
        <dbReference type="Proteomes" id="UP000237968"/>
    </source>
</evidence>